<dbReference type="PANTHER" id="PTHR12684">
    <property type="entry name" value="PUTATIVE PHOSPHOTRANSFERASE"/>
    <property type="match status" value="1"/>
</dbReference>
<evidence type="ECO:0000256" key="2">
    <source>
        <dbReference type="ARBA" id="ARBA00022679"/>
    </source>
</evidence>
<dbReference type="EMBL" id="CP097327">
    <property type="protein sequence ID" value="USB35707.1"/>
    <property type="molecule type" value="Genomic_DNA"/>
</dbReference>
<evidence type="ECO:0000313" key="6">
    <source>
        <dbReference type="EMBL" id="USB35707.1"/>
    </source>
</evidence>
<protein>
    <recommendedName>
        <fullName evidence="5">Probable RNA 2'-phosphotransferase</fullName>
        <ecNumber evidence="5">2.7.1.-</ecNumber>
    </recommendedName>
</protein>
<evidence type="ECO:0000256" key="5">
    <source>
        <dbReference type="HAMAP-Rule" id="MF_00299"/>
    </source>
</evidence>
<evidence type="ECO:0000256" key="3">
    <source>
        <dbReference type="ARBA" id="ARBA00023027"/>
    </source>
</evidence>
<dbReference type="InterPro" id="IPR042080">
    <property type="entry name" value="RNA_2'-PTrans_N"/>
</dbReference>
<dbReference type="NCBIfam" id="NF002014">
    <property type="entry name" value="PRK00819.1-4"/>
    <property type="match status" value="1"/>
</dbReference>
<dbReference type="PANTHER" id="PTHR12684:SF2">
    <property type="entry name" value="TRNA 2'-PHOSPHOTRANSFERASE 1"/>
    <property type="match status" value="1"/>
</dbReference>
<evidence type="ECO:0000313" key="7">
    <source>
        <dbReference type="EMBL" id="WFC08214.1"/>
    </source>
</evidence>
<accession>A0AAX3S042</accession>
<evidence type="ECO:0000256" key="4">
    <source>
        <dbReference type="ARBA" id="ARBA00025212"/>
    </source>
</evidence>
<dbReference type="Proteomes" id="UP001057142">
    <property type="component" value="Chromosome"/>
</dbReference>
<dbReference type="InterPro" id="IPR022928">
    <property type="entry name" value="RNA_2'-PTrans_KptA"/>
</dbReference>
<evidence type="ECO:0000256" key="1">
    <source>
        <dbReference type="ARBA" id="ARBA00009836"/>
    </source>
</evidence>
<sequence>MSKNNTNISKFLSYILRHQPETIGLSLDKEGWAVIDDLILCSAKKGYVLDYTLIRNIVDNNDKKRFTISDDGLRLRASQGHSSQQVNIDYKEKVPPRFLYHGTTKRFLPTIREQGLFPMSRQYVHLSLDEHTAILVGQRHGKPVLLKIRALHMYEQGFKFYQADNGVWLSEQVPPEFIQE</sequence>
<keyword evidence="2 5" id="KW-0808">Transferase</keyword>
<dbReference type="Pfam" id="PF01885">
    <property type="entry name" value="PTS_2-RNA"/>
    <property type="match status" value="1"/>
</dbReference>
<dbReference type="Proteomes" id="UP001222403">
    <property type="component" value="Chromosome"/>
</dbReference>
<reference evidence="6" key="1">
    <citation type="journal article" date="2022" name="Front. Microbiol.">
        <title>Identification of a novel aminoglycoside O-nucleotidyltransferase AadA33 in Providencia vermicola.</title>
        <authorList>
            <person name="Feng C."/>
            <person name="Gao M."/>
            <person name="Jiang W."/>
            <person name="Shi W."/>
            <person name="Li A."/>
            <person name="Liu S."/>
            <person name="Zhang L."/>
            <person name="Zhang X."/>
            <person name="Li Q."/>
            <person name="Lin H."/>
            <person name="Lu J."/>
            <person name="Li K."/>
            <person name="Zhang H."/>
            <person name="Hu Y."/>
            <person name="Bao Q."/>
            <person name="Lin X."/>
        </authorList>
    </citation>
    <scope>NUCLEOTIDE SEQUENCE</scope>
    <source>
        <strain evidence="6">P13</strain>
    </source>
</reference>
<organism evidence="7 9">
    <name type="scientific">Providencia vermicola</name>
    <dbReference type="NCBI Taxonomy" id="333965"/>
    <lineage>
        <taxon>Bacteria</taxon>
        <taxon>Pseudomonadati</taxon>
        <taxon>Pseudomonadota</taxon>
        <taxon>Gammaproteobacteria</taxon>
        <taxon>Enterobacterales</taxon>
        <taxon>Morganellaceae</taxon>
        <taxon>Providencia</taxon>
    </lineage>
</organism>
<dbReference type="GO" id="GO:0003950">
    <property type="term" value="F:NAD+ poly-ADP-ribosyltransferase activity"/>
    <property type="evidence" value="ECO:0007669"/>
    <property type="project" value="InterPro"/>
</dbReference>
<dbReference type="Gene3D" id="1.10.10.970">
    <property type="entry name" value="RNA 2'-phosphotransferase, Tpt1/KptA family, N-terminal domain"/>
    <property type="match status" value="1"/>
</dbReference>
<reference evidence="7" key="2">
    <citation type="submission" date="2023-01" db="EMBL/GenBank/DDBJ databases">
        <title>The prevalence of carbapenem-resistant bacteria in aquaculture in China and the genetic diversity of carbapenem-resistant genes.</title>
        <authorList>
            <person name="Wen R."/>
        </authorList>
    </citation>
    <scope>NUCLEOTIDE SEQUENCE</scope>
    <source>
        <strain evidence="7">PVA41-chromosome</strain>
    </source>
</reference>
<evidence type="ECO:0000313" key="9">
    <source>
        <dbReference type="Proteomes" id="UP001222403"/>
    </source>
</evidence>
<dbReference type="AlphaFoldDB" id="A0AAX3S042"/>
<dbReference type="SUPFAM" id="SSF56399">
    <property type="entry name" value="ADP-ribosylation"/>
    <property type="match status" value="1"/>
</dbReference>
<comment type="function">
    <text evidence="4 5">Removes the 2'-phosphate from RNA via an intermediate in which the phosphate is ADP-ribosylated by NAD followed by a presumed transesterification to release the RNA and generate ADP-ribose 1''-2''-cyclic phosphate (APPR&gt;P). May function as an ADP-ribosylase.</text>
</comment>
<keyword evidence="8" id="KW-1185">Reference proteome</keyword>
<dbReference type="HAMAP" id="MF_00299">
    <property type="entry name" value="KptA"/>
    <property type="match status" value="1"/>
</dbReference>
<dbReference type="EC" id="2.7.1.-" evidence="5"/>
<name>A0AAX3S042_9GAMM</name>
<dbReference type="InterPro" id="IPR002745">
    <property type="entry name" value="Ptrans_KptA/Tpt1"/>
</dbReference>
<keyword evidence="3 5" id="KW-0520">NAD</keyword>
<dbReference type="Gene3D" id="3.20.170.30">
    <property type="match status" value="1"/>
</dbReference>
<dbReference type="InterPro" id="IPR042081">
    <property type="entry name" value="RNA_2'-PTrans_C"/>
</dbReference>
<dbReference type="GO" id="GO:0000215">
    <property type="term" value="F:tRNA 2'-phosphotransferase activity"/>
    <property type="evidence" value="ECO:0007669"/>
    <property type="project" value="TreeGrafter"/>
</dbReference>
<gene>
    <name evidence="5" type="primary">kptA</name>
    <name evidence="6" type="ORF">M5J11_12825</name>
    <name evidence="7" type="ORF">PG365_07580</name>
</gene>
<evidence type="ECO:0000313" key="8">
    <source>
        <dbReference type="Proteomes" id="UP001057142"/>
    </source>
</evidence>
<dbReference type="RefSeq" id="WP_163861059.1">
    <property type="nucleotide sequence ID" value="NZ_CAXOLV010000014.1"/>
</dbReference>
<dbReference type="GO" id="GO:0006388">
    <property type="term" value="P:tRNA splicing, via endonucleolytic cleavage and ligation"/>
    <property type="evidence" value="ECO:0007669"/>
    <property type="project" value="UniProtKB-UniRule"/>
</dbReference>
<proteinExistence type="inferred from homology"/>
<dbReference type="EMBL" id="CP116222">
    <property type="protein sequence ID" value="WFC08214.1"/>
    <property type="molecule type" value="Genomic_DNA"/>
</dbReference>
<comment type="similarity">
    <text evidence="1 5">Belongs to the KptA/TPT1 family.</text>
</comment>